<keyword evidence="7 8" id="KW-0539">Nucleus</keyword>
<keyword evidence="9" id="KW-0175">Coiled coil</keyword>
<evidence type="ECO:0000256" key="5">
    <source>
        <dbReference type="ARBA" id="ARBA00022833"/>
    </source>
</evidence>
<keyword evidence="2" id="KW-0507">mRNA processing</keyword>
<dbReference type="HAMAP" id="MF_03226">
    <property type="entry name" value="YJU2"/>
    <property type="match status" value="1"/>
</dbReference>
<organism evidence="11 12">
    <name type="scientific">Fistulifera solaris</name>
    <name type="common">Oleaginous diatom</name>
    <dbReference type="NCBI Taxonomy" id="1519565"/>
    <lineage>
        <taxon>Eukaryota</taxon>
        <taxon>Sar</taxon>
        <taxon>Stramenopiles</taxon>
        <taxon>Ochrophyta</taxon>
        <taxon>Bacillariophyta</taxon>
        <taxon>Bacillariophyceae</taxon>
        <taxon>Bacillariophycidae</taxon>
        <taxon>Naviculales</taxon>
        <taxon>Naviculaceae</taxon>
        <taxon>Fistulifera</taxon>
    </lineage>
</organism>
<evidence type="ECO:0000256" key="7">
    <source>
        <dbReference type="ARBA" id="ARBA00023242"/>
    </source>
</evidence>
<feature type="binding site" evidence="8">
    <location>
        <position position="84"/>
    </location>
    <ligand>
        <name>Zn(2+)</name>
        <dbReference type="ChEBI" id="CHEBI:29105"/>
    </ligand>
</feature>
<keyword evidence="4 8" id="KW-0747">Spliceosome</keyword>
<dbReference type="AlphaFoldDB" id="A0A1Z5JBB8"/>
<dbReference type="PANTHER" id="PTHR12111">
    <property type="entry name" value="SPLICING FACTOR YJU2"/>
    <property type="match status" value="1"/>
</dbReference>
<feature type="region of interest" description="Disordered" evidence="10">
    <location>
        <begin position="98"/>
        <end position="136"/>
    </location>
</feature>
<evidence type="ECO:0000256" key="2">
    <source>
        <dbReference type="ARBA" id="ARBA00022664"/>
    </source>
</evidence>
<feature type="coiled-coil region" evidence="9">
    <location>
        <begin position="220"/>
        <end position="247"/>
    </location>
</feature>
<gene>
    <name evidence="11" type="ORF">FisN_15Lh232</name>
</gene>
<feature type="binding site" evidence="8">
    <location>
        <position position="87"/>
    </location>
    <ligand>
        <name>Zn(2+)</name>
        <dbReference type="ChEBI" id="CHEBI:29105"/>
    </ligand>
</feature>
<dbReference type="OrthoDB" id="674963at2759"/>
<proteinExistence type="inferred from homology"/>
<comment type="similarity">
    <text evidence="8">Belongs to the CWC16 family. YJU2 subfamily.</text>
</comment>
<dbReference type="FunCoup" id="A0A1Z5JBB8">
    <property type="interactions" value="560"/>
</dbReference>
<accession>A0A1Z5JBB8</accession>
<feature type="binding site" evidence="8">
    <location>
        <position position="48"/>
    </location>
    <ligand>
        <name>Zn(2+)</name>
        <dbReference type="ChEBI" id="CHEBI:29105"/>
    </ligand>
</feature>
<dbReference type="Pfam" id="PF04502">
    <property type="entry name" value="Saf4_Yju2"/>
    <property type="match status" value="1"/>
</dbReference>
<comment type="caution">
    <text evidence="11">The sequence shown here is derived from an EMBL/GenBank/DDBJ whole genome shotgun (WGS) entry which is preliminary data.</text>
</comment>
<name>A0A1Z5JBB8_FISSO</name>
<keyword evidence="5 8" id="KW-0862">Zinc</keyword>
<dbReference type="InterPro" id="IPR007590">
    <property type="entry name" value="Saf4/Yju2"/>
</dbReference>
<comment type="subcellular location">
    <subcellularLocation>
        <location evidence="1 8">Nucleus</location>
    </subcellularLocation>
</comment>
<evidence type="ECO:0000256" key="6">
    <source>
        <dbReference type="ARBA" id="ARBA00023187"/>
    </source>
</evidence>
<keyword evidence="3 8" id="KW-0479">Metal-binding</keyword>
<dbReference type="GO" id="GO:0046872">
    <property type="term" value="F:metal ion binding"/>
    <property type="evidence" value="ECO:0007669"/>
    <property type="project" value="UniProtKB-KW"/>
</dbReference>
<keyword evidence="6" id="KW-0508">mRNA splicing</keyword>
<evidence type="ECO:0000256" key="1">
    <source>
        <dbReference type="ARBA" id="ARBA00004123"/>
    </source>
</evidence>
<feature type="compositionally biased region" description="Basic residues" evidence="10">
    <location>
        <begin position="259"/>
        <end position="272"/>
    </location>
</feature>
<evidence type="ECO:0000313" key="11">
    <source>
        <dbReference type="EMBL" id="GAX11303.1"/>
    </source>
</evidence>
<evidence type="ECO:0000256" key="8">
    <source>
        <dbReference type="HAMAP-Rule" id="MF_03226"/>
    </source>
</evidence>
<dbReference type="Proteomes" id="UP000198406">
    <property type="component" value="Unassembled WGS sequence"/>
</dbReference>
<dbReference type="InterPro" id="IPR043701">
    <property type="entry name" value="Yju2"/>
</dbReference>
<comment type="subunit">
    <text evidence="8">Component of the spliceosome. Present in the activated B complex, the catalytically activated B* complex which catalyzes the branching, the catalytic step 1 C complex catalyzing the exon ligation, and the postcatalytic P complex containing the ligated exons (mRNA) and the excised lariat intron.</text>
</comment>
<feature type="compositionally biased region" description="Polar residues" evidence="10">
    <location>
        <begin position="288"/>
        <end position="304"/>
    </location>
</feature>
<dbReference type="GO" id="GO:0071006">
    <property type="term" value="C:U2-type catalytic step 1 spliceosome"/>
    <property type="evidence" value="ECO:0007669"/>
    <property type="project" value="UniProtKB-UniRule"/>
</dbReference>
<evidence type="ECO:0000256" key="10">
    <source>
        <dbReference type="SAM" id="MobiDB-lite"/>
    </source>
</evidence>
<dbReference type="EMBL" id="BDSP01000040">
    <property type="protein sequence ID" value="GAX11303.1"/>
    <property type="molecule type" value="Genomic_DNA"/>
</dbReference>
<protein>
    <recommendedName>
        <fullName evidence="8">Splicing factor YJU2</fullName>
    </recommendedName>
</protein>
<feature type="binding site" evidence="8">
    <location>
        <position position="45"/>
    </location>
    <ligand>
        <name>Zn(2+)</name>
        <dbReference type="ChEBI" id="CHEBI:29105"/>
    </ligand>
</feature>
<keyword evidence="12" id="KW-1185">Reference proteome</keyword>
<dbReference type="GO" id="GO:0000349">
    <property type="term" value="P:generation of catalytic spliceosome for first transesterification step"/>
    <property type="evidence" value="ECO:0007669"/>
    <property type="project" value="UniProtKB-UniRule"/>
</dbReference>
<evidence type="ECO:0000256" key="3">
    <source>
        <dbReference type="ARBA" id="ARBA00022723"/>
    </source>
</evidence>
<evidence type="ECO:0000313" key="12">
    <source>
        <dbReference type="Proteomes" id="UP000198406"/>
    </source>
</evidence>
<dbReference type="PANTHER" id="PTHR12111:SF1">
    <property type="entry name" value="SPLICING FACTOR YJU2"/>
    <property type="match status" value="1"/>
</dbReference>
<evidence type="ECO:0000256" key="4">
    <source>
        <dbReference type="ARBA" id="ARBA00022728"/>
    </source>
</evidence>
<dbReference type="InParanoid" id="A0A1Z5JBB8"/>
<comment type="function">
    <text evidence="8">Part of the spliceosome which catalyzes two sequential transesterification reactions, first the excision of the non-coding intron from pre-mRNA and then the ligation of the coding exons to form the mature mRNA. Plays a role in stabilizing the structure of the spliceosome catalytic core and docking of the branch helix into the active site, producing 5'-exon and lariat intron-3'-intermediates.</text>
</comment>
<evidence type="ECO:0000256" key="9">
    <source>
        <dbReference type="SAM" id="Coils"/>
    </source>
</evidence>
<feature type="region of interest" description="Disordered" evidence="10">
    <location>
        <begin position="251"/>
        <end position="304"/>
    </location>
</feature>
<reference evidence="11 12" key="1">
    <citation type="journal article" date="2015" name="Plant Cell">
        <title>Oil accumulation by the oleaginous diatom Fistulifera solaris as revealed by the genome and transcriptome.</title>
        <authorList>
            <person name="Tanaka T."/>
            <person name="Maeda Y."/>
            <person name="Veluchamy A."/>
            <person name="Tanaka M."/>
            <person name="Abida H."/>
            <person name="Marechal E."/>
            <person name="Bowler C."/>
            <person name="Muto M."/>
            <person name="Sunaga Y."/>
            <person name="Tanaka M."/>
            <person name="Yoshino T."/>
            <person name="Taniguchi T."/>
            <person name="Fukuda Y."/>
            <person name="Nemoto M."/>
            <person name="Matsumoto M."/>
            <person name="Wong P.S."/>
            <person name="Aburatani S."/>
            <person name="Fujibuchi W."/>
        </authorList>
    </citation>
    <scope>NUCLEOTIDE SEQUENCE [LARGE SCALE GENOMIC DNA]</scope>
    <source>
        <strain evidence="11 12">JPCC DA0580</strain>
    </source>
</reference>
<sequence length="304" mass="34650">MGERKVVAKYIPPDFDPSLVPRGKKLSANDGTVPVRMMLPFSIQCSNCHTFLYKGRKFNSKKEPMGGPDGVYLGITRFRFYIKCTHCARPVTFLTDPKNADYEMESGGTRNFEYTKDKQEQEANAEEEEEEKKKLDPLAALESRVLDSQREMAEIDQLEEIRALNAKHLNLLKPKNGNFGDETQAVLNAVHSSEKETVNPNKGSLELTAEEEELLRSIKFGKQENKLRRLDERDEQLAEEKRKRELERIRQNAADNLQKKPKINVVARKRKAPSIESDNVEQVKCKNQGLSSLLSDYGSESDSN</sequence>